<gene>
    <name evidence="2" type="ORF">CJF39_21830</name>
</gene>
<name>A0A266N4R6_9PSED</name>
<dbReference type="InterPro" id="IPR024467">
    <property type="entry name" value="Xre/MbcA/ParS-like_toxin-bd"/>
</dbReference>
<feature type="domain" description="Antitoxin Xre/MbcA/ParS-like toxin-binding" evidence="1">
    <location>
        <begin position="105"/>
        <end position="152"/>
    </location>
</feature>
<dbReference type="InterPro" id="IPR011979">
    <property type="entry name" value="Antitox_Xre"/>
</dbReference>
<organism evidence="2 3">
    <name type="scientific">Pseudomonas lundensis</name>
    <dbReference type="NCBI Taxonomy" id="86185"/>
    <lineage>
        <taxon>Bacteria</taxon>
        <taxon>Pseudomonadati</taxon>
        <taxon>Pseudomonadota</taxon>
        <taxon>Gammaproteobacteria</taxon>
        <taxon>Pseudomonadales</taxon>
        <taxon>Pseudomonadaceae</taxon>
        <taxon>Pseudomonas</taxon>
    </lineage>
</organism>
<reference evidence="2 3" key="1">
    <citation type="submission" date="2017-08" db="EMBL/GenBank/DDBJ databases">
        <title>Genomic and metabolic characterisation of spoilage-associated Pseudomonas species.</title>
        <authorList>
            <person name="Stanborough T."/>
            <person name="Fegan N."/>
            <person name="Powell S.M."/>
            <person name="Singh T."/>
            <person name="Tamplin M.L."/>
            <person name="Chandry P.S."/>
        </authorList>
    </citation>
    <scope>NUCLEOTIDE SEQUENCE [LARGE SCALE GENOMIC DNA]</scope>
    <source>
        <strain evidence="2 3">L1802</strain>
    </source>
</reference>
<dbReference type="AlphaFoldDB" id="A0A266N4R6"/>
<dbReference type="Proteomes" id="UP000215788">
    <property type="component" value="Unassembled WGS sequence"/>
</dbReference>
<sequence length="157" mass="17521">MIANESGKSVPVNGTLTPTECLTKGRIRQLSPSDVVSLIFSGFELDDVTAMISLSKLYSTAQITERILGKKRRSIQRQRSKDYPVRLSAHQSAVAFQYAKTLEHANVVFGKQETAEDWLSRPCPHLDGLIPLDLIANAIGFQVVEDYLERIELGIYQ</sequence>
<evidence type="ECO:0000313" key="2">
    <source>
        <dbReference type="EMBL" id="OZY57370.1"/>
    </source>
</evidence>
<dbReference type="RefSeq" id="WP_094995286.1">
    <property type="nucleotide sequence ID" value="NZ_NQKI01000058.1"/>
</dbReference>
<evidence type="ECO:0000259" key="1">
    <source>
        <dbReference type="Pfam" id="PF09722"/>
    </source>
</evidence>
<dbReference type="Pfam" id="PF09722">
    <property type="entry name" value="Xre_MbcA_ParS_C"/>
    <property type="match status" value="1"/>
</dbReference>
<accession>A0A266N4R6</accession>
<dbReference type="NCBIfam" id="TIGR02293">
    <property type="entry name" value="TAS_TIGR02293"/>
    <property type="match status" value="1"/>
</dbReference>
<comment type="caution">
    <text evidence="2">The sequence shown here is derived from an EMBL/GenBank/DDBJ whole genome shotgun (WGS) entry which is preliminary data.</text>
</comment>
<dbReference type="OrthoDB" id="5918037at2"/>
<proteinExistence type="predicted"/>
<protein>
    <recommendedName>
        <fullName evidence="1">Antitoxin Xre/MbcA/ParS-like toxin-binding domain-containing protein</fullName>
    </recommendedName>
</protein>
<dbReference type="EMBL" id="NQKI01000058">
    <property type="protein sequence ID" value="OZY57370.1"/>
    <property type="molecule type" value="Genomic_DNA"/>
</dbReference>
<evidence type="ECO:0000313" key="3">
    <source>
        <dbReference type="Proteomes" id="UP000215788"/>
    </source>
</evidence>